<sequence>MVSIATIATIVIKVVKLVLNIIILILYRTGYGGGFLGVGGTWNLNEEKNPDAEIIASGVFVGFGIYTIVTLISYGFGTTEQKKTLVDIIMNFVGTILFIAVGGIALHYWSGYQNEHHYQKVMPERTIGLTVGVLCIFSGAIYLTDGVLSFIHFARDAEYR</sequence>
<reference evidence="2" key="1">
    <citation type="submission" date="2021-12" db="EMBL/GenBank/DDBJ databases">
        <authorList>
            <person name="King R."/>
        </authorList>
    </citation>
    <scope>NUCLEOTIDE SEQUENCE</scope>
</reference>
<gene>
    <name evidence="2" type="ORF">BEMITA_LOCUS7234</name>
</gene>
<feature type="transmembrane region" description="Helical" evidence="1">
    <location>
        <begin position="54"/>
        <end position="76"/>
    </location>
</feature>
<keyword evidence="1" id="KW-0812">Transmembrane</keyword>
<feature type="transmembrane region" description="Helical" evidence="1">
    <location>
        <begin position="88"/>
        <end position="109"/>
    </location>
</feature>
<evidence type="ECO:0000313" key="3">
    <source>
        <dbReference type="Proteomes" id="UP001152759"/>
    </source>
</evidence>
<keyword evidence="3" id="KW-1185">Reference proteome</keyword>
<protein>
    <recommendedName>
        <fullName evidence="4">Protein snakeskin</fullName>
    </recommendedName>
</protein>
<dbReference type="Proteomes" id="UP001152759">
    <property type="component" value="Chromosome 4"/>
</dbReference>
<dbReference type="InterPro" id="IPR038976">
    <property type="entry name" value="Ssk"/>
</dbReference>
<evidence type="ECO:0000256" key="1">
    <source>
        <dbReference type="SAM" id="Phobius"/>
    </source>
</evidence>
<dbReference type="GO" id="GO:0019991">
    <property type="term" value="P:septate junction assembly"/>
    <property type="evidence" value="ECO:0007669"/>
    <property type="project" value="InterPro"/>
</dbReference>
<keyword evidence="1" id="KW-1133">Transmembrane helix</keyword>
<dbReference type="PANTHER" id="PTHR36692">
    <property type="entry name" value="PROTEIN SNAKESKIN"/>
    <property type="match status" value="1"/>
</dbReference>
<dbReference type="AlphaFoldDB" id="A0A9P0ABL6"/>
<dbReference type="GO" id="GO:0005886">
    <property type="term" value="C:plasma membrane"/>
    <property type="evidence" value="ECO:0007669"/>
    <property type="project" value="TreeGrafter"/>
</dbReference>
<organism evidence="2 3">
    <name type="scientific">Bemisia tabaci</name>
    <name type="common">Sweetpotato whitefly</name>
    <name type="synonym">Aleurodes tabaci</name>
    <dbReference type="NCBI Taxonomy" id="7038"/>
    <lineage>
        <taxon>Eukaryota</taxon>
        <taxon>Metazoa</taxon>
        <taxon>Ecdysozoa</taxon>
        <taxon>Arthropoda</taxon>
        <taxon>Hexapoda</taxon>
        <taxon>Insecta</taxon>
        <taxon>Pterygota</taxon>
        <taxon>Neoptera</taxon>
        <taxon>Paraneoptera</taxon>
        <taxon>Hemiptera</taxon>
        <taxon>Sternorrhyncha</taxon>
        <taxon>Aleyrodoidea</taxon>
        <taxon>Aleyrodidae</taxon>
        <taxon>Aleyrodinae</taxon>
        <taxon>Bemisia</taxon>
    </lineage>
</organism>
<dbReference type="EMBL" id="OU963865">
    <property type="protein sequence ID" value="CAH0388316.1"/>
    <property type="molecule type" value="Genomic_DNA"/>
</dbReference>
<evidence type="ECO:0000313" key="2">
    <source>
        <dbReference type="EMBL" id="CAH0388316.1"/>
    </source>
</evidence>
<keyword evidence="1" id="KW-0472">Membrane</keyword>
<dbReference type="PANTHER" id="PTHR36692:SF3">
    <property type="entry name" value="PROTEIN SNAKESKIN"/>
    <property type="match status" value="1"/>
</dbReference>
<dbReference type="OrthoDB" id="6592556at2759"/>
<name>A0A9P0ABL6_BEMTA</name>
<accession>A0A9P0ABL6</accession>
<feature type="transmembrane region" description="Helical" evidence="1">
    <location>
        <begin position="129"/>
        <end position="154"/>
    </location>
</feature>
<evidence type="ECO:0008006" key="4">
    <source>
        <dbReference type="Google" id="ProtNLM"/>
    </source>
</evidence>
<proteinExistence type="predicted"/>
<dbReference type="KEGG" id="btab:109034390"/>